<protein>
    <submittedName>
        <fullName evidence="2">Type II secretion system protein A</fullName>
    </submittedName>
</protein>
<dbReference type="InterPro" id="IPR027417">
    <property type="entry name" value="P-loop_NTPase"/>
</dbReference>
<dbReference type="SUPFAM" id="SSF52540">
    <property type="entry name" value="P-loop containing nucleoside triphosphate hydrolases"/>
    <property type="match status" value="1"/>
</dbReference>
<keyword evidence="3" id="KW-1185">Reference proteome</keyword>
<dbReference type="InterPro" id="IPR003593">
    <property type="entry name" value="AAA+_ATPase"/>
</dbReference>
<feature type="domain" description="AAA+ ATPase" evidence="1">
    <location>
        <begin position="46"/>
        <end position="188"/>
    </location>
</feature>
<proteinExistence type="predicted"/>
<sequence>MGAALYNDYFGFRERPFSLSPDPDFLFWSKAHARAISVLEYGIVTRAPLTLVSGEVGTGKTTLIQQLLRNLENDVTVGLISNARGDRGDLLRWVLGAFDLDVPNDGDYVDLFQRFQDFVLAEYAAGRHVALIVDEAQNLGIDTLEELRMLTNINSGKDELLQIILVGQPELRVMVRKPELRQFAQRVTATYHLEPMDLDTTVNYVIHRLKHAGGTGKEFTLETIRHIYNESEGIPRVVNKLCDLALVYASTAGEKEVGVGTIKELIQDGLILKSSKEPLVLTERIDNVGKAAE</sequence>
<dbReference type="OrthoDB" id="7828921at2"/>
<dbReference type="RefSeq" id="WP_093090874.1">
    <property type="nucleotide sequence ID" value="NZ_FOTQ01000001.1"/>
</dbReference>
<evidence type="ECO:0000313" key="2">
    <source>
        <dbReference type="EMBL" id="SFL56273.1"/>
    </source>
</evidence>
<dbReference type="STRING" id="254406.SAMN04488042_101691"/>
<dbReference type="Proteomes" id="UP000199144">
    <property type="component" value="Unassembled WGS sequence"/>
</dbReference>
<reference evidence="2 3" key="1">
    <citation type="submission" date="2016-10" db="EMBL/GenBank/DDBJ databases">
        <authorList>
            <person name="de Groot N.N."/>
        </authorList>
    </citation>
    <scope>NUCLEOTIDE SEQUENCE [LARGE SCALE GENOMIC DNA]</scope>
    <source>
        <strain evidence="2 3">DSM 15283</strain>
    </source>
</reference>
<dbReference type="GO" id="GO:0016887">
    <property type="term" value="F:ATP hydrolysis activity"/>
    <property type="evidence" value="ECO:0007669"/>
    <property type="project" value="InterPro"/>
</dbReference>
<dbReference type="AlphaFoldDB" id="A0A1I4IQK9"/>
<evidence type="ECO:0000313" key="3">
    <source>
        <dbReference type="Proteomes" id="UP000199144"/>
    </source>
</evidence>
<organism evidence="2 3">
    <name type="scientific">Shimia aestuarii</name>
    <dbReference type="NCBI Taxonomy" id="254406"/>
    <lineage>
        <taxon>Bacteria</taxon>
        <taxon>Pseudomonadati</taxon>
        <taxon>Pseudomonadota</taxon>
        <taxon>Alphaproteobacteria</taxon>
        <taxon>Rhodobacterales</taxon>
        <taxon>Roseobacteraceae</taxon>
    </lineage>
</organism>
<dbReference type="InterPro" id="IPR052026">
    <property type="entry name" value="ExeA_AAA_ATPase_DNA-bind"/>
</dbReference>
<dbReference type="EMBL" id="FOTQ01000001">
    <property type="protein sequence ID" value="SFL56273.1"/>
    <property type="molecule type" value="Genomic_DNA"/>
</dbReference>
<dbReference type="SMART" id="SM00382">
    <property type="entry name" value="AAA"/>
    <property type="match status" value="1"/>
</dbReference>
<dbReference type="PANTHER" id="PTHR35894:SF1">
    <property type="entry name" value="PHOSPHORIBULOKINASE _ URIDINE KINASE FAMILY"/>
    <property type="match status" value="1"/>
</dbReference>
<name>A0A1I4IQK9_9RHOB</name>
<gene>
    <name evidence="2" type="ORF">SAMN04488042_101691</name>
</gene>
<evidence type="ECO:0000259" key="1">
    <source>
        <dbReference type="SMART" id="SM00382"/>
    </source>
</evidence>
<dbReference type="Gene3D" id="3.40.50.300">
    <property type="entry name" value="P-loop containing nucleotide triphosphate hydrolases"/>
    <property type="match status" value="1"/>
</dbReference>
<accession>A0A1I4IQK9</accession>
<dbReference type="InterPro" id="IPR049945">
    <property type="entry name" value="AAA_22"/>
</dbReference>
<dbReference type="Pfam" id="PF13401">
    <property type="entry name" value="AAA_22"/>
    <property type="match status" value="1"/>
</dbReference>
<dbReference type="PANTHER" id="PTHR35894">
    <property type="entry name" value="GENERAL SECRETION PATHWAY PROTEIN A-RELATED"/>
    <property type="match status" value="1"/>
</dbReference>